<feature type="transmembrane region" description="Helical" evidence="6">
    <location>
        <begin position="236"/>
        <end position="253"/>
    </location>
</feature>
<dbReference type="InterPro" id="IPR003339">
    <property type="entry name" value="ABC/ECF_trnsptr_transmembrane"/>
</dbReference>
<reference evidence="7" key="2">
    <citation type="submission" date="2020-01" db="EMBL/GenBank/DDBJ databases">
        <authorList>
            <person name="Hornung B."/>
        </authorList>
    </citation>
    <scope>NUCLEOTIDE SEQUENCE</scope>
    <source>
        <strain evidence="7">PacBioINE</strain>
    </source>
</reference>
<keyword evidence="2" id="KW-1003">Cell membrane</keyword>
<dbReference type="KEGG" id="aacx:DEACI_1007"/>
<feature type="transmembrane region" description="Helical" evidence="6">
    <location>
        <begin position="151"/>
        <end position="168"/>
    </location>
</feature>
<protein>
    <submittedName>
        <fullName evidence="7">ABC/ECF transporter, transmembrane component</fullName>
    </submittedName>
    <submittedName>
        <fullName evidence="8">Cobalt transport protein</fullName>
    </submittedName>
</protein>
<keyword evidence="4 6" id="KW-1133">Transmembrane helix</keyword>
<keyword evidence="9" id="KW-1185">Reference proteome</keyword>
<name>A0A8S0WM34_9FIRM</name>
<gene>
    <name evidence="7" type="ORF">DEACI_1007</name>
    <name evidence="8" type="ORF">DEACI_2344</name>
</gene>
<evidence type="ECO:0000256" key="6">
    <source>
        <dbReference type="SAM" id="Phobius"/>
    </source>
</evidence>
<feature type="transmembrane region" description="Helical" evidence="6">
    <location>
        <begin position="71"/>
        <end position="90"/>
    </location>
</feature>
<dbReference type="PANTHER" id="PTHR34857">
    <property type="entry name" value="SLL0384 PROTEIN"/>
    <property type="match status" value="1"/>
</dbReference>
<feature type="transmembrane region" description="Helical" evidence="6">
    <location>
        <begin position="189"/>
        <end position="206"/>
    </location>
</feature>
<evidence type="ECO:0000313" key="8">
    <source>
        <dbReference type="EMBL" id="CEJ07876.1"/>
    </source>
</evidence>
<evidence type="ECO:0000256" key="2">
    <source>
        <dbReference type="ARBA" id="ARBA00022475"/>
    </source>
</evidence>
<dbReference type="Proteomes" id="UP001071230">
    <property type="component" value="Unassembled WGS sequence"/>
</dbReference>
<keyword evidence="5 6" id="KW-0472">Membrane</keyword>
<dbReference type="CDD" id="cd16914">
    <property type="entry name" value="EcfT"/>
    <property type="match status" value="1"/>
</dbReference>
<dbReference type="Pfam" id="PF02361">
    <property type="entry name" value="CbiQ"/>
    <property type="match status" value="1"/>
</dbReference>
<proteinExistence type="predicted"/>
<keyword evidence="3 6" id="KW-0812">Transmembrane</keyword>
<reference evidence="8" key="1">
    <citation type="submission" date="2014-11" db="EMBL/GenBank/DDBJ databases">
        <authorList>
            <person name="Hornung B.V."/>
        </authorList>
    </citation>
    <scope>NUCLEOTIDE SEQUENCE</scope>
    <source>
        <strain evidence="8">INE</strain>
    </source>
</reference>
<evidence type="ECO:0000256" key="1">
    <source>
        <dbReference type="ARBA" id="ARBA00004141"/>
    </source>
</evidence>
<sequence>MAELNIFHYTPEKSIIHTLDGRIKLLCLILFTLAAGLTSRWLGLAVLTAVLCAALTSSKLPAKSLLSETRYFLLLSGVVLVVNSFSVPGAPITGIPIHGLTRQGFTSGLLYAWRLLLIILTCTILTGTTPLSQLKNSVEWFLRPIPLVPEARIATMFSLTLVLIPLIFDQAAEMLEAQKARCIEKRKNPLVRIKLLLFPLLLHTFMRADEMVLAMESRCYSEVRTKTVFQTTFTDWLFLAFTLGVCSVVLFTHF</sequence>
<feature type="transmembrane region" description="Helical" evidence="6">
    <location>
        <begin position="25"/>
        <end position="51"/>
    </location>
</feature>
<organism evidence="7">
    <name type="scientific">Acididesulfobacillus acetoxydans</name>
    <dbReference type="NCBI Taxonomy" id="1561005"/>
    <lineage>
        <taxon>Bacteria</taxon>
        <taxon>Bacillati</taxon>
        <taxon>Bacillota</taxon>
        <taxon>Clostridia</taxon>
        <taxon>Eubacteriales</taxon>
        <taxon>Peptococcaceae</taxon>
        <taxon>Acididesulfobacillus</taxon>
    </lineage>
</organism>
<dbReference type="GO" id="GO:0005886">
    <property type="term" value="C:plasma membrane"/>
    <property type="evidence" value="ECO:0007669"/>
    <property type="project" value="UniProtKB-ARBA"/>
</dbReference>
<accession>A0A8S0WM34</accession>
<dbReference type="InterPro" id="IPR051611">
    <property type="entry name" value="ECF_transporter_component"/>
</dbReference>
<dbReference type="Proteomes" id="UP000836597">
    <property type="component" value="Chromosome"/>
</dbReference>
<evidence type="ECO:0000256" key="3">
    <source>
        <dbReference type="ARBA" id="ARBA00022692"/>
    </source>
</evidence>
<evidence type="ECO:0000256" key="4">
    <source>
        <dbReference type="ARBA" id="ARBA00022989"/>
    </source>
</evidence>
<dbReference type="AlphaFoldDB" id="A0A8S0WM34"/>
<comment type="subcellular location">
    <subcellularLocation>
        <location evidence="1">Membrane</location>
        <topology evidence="1">Multi-pass membrane protein</topology>
    </subcellularLocation>
</comment>
<feature type="transmembrane region" description="Helical" evidence="6">
    <location>
        <begin position="111"/>
        <end position="131"/>
    </location>
</feature>
<dbReference type="RefSeq" id="WP_240984041.1">
    <property type="nucleotide sequence ID" value="NZ_CDGJ01000068.1"/>
</dbReference>
<evidence type="ECO:0000313" key="7">
    <source>
        <dbReference type="EMBL" id="CAA7600354.1"/>
    </source>
</evidence>
<dbReference type="EMBL" id="CDGJ01000068">
    <property type="protein sequence ID" value="CEJ07876.1"/>
    <property type="molecule type" value="Genomic_DNA"/>
</dbReference>
<evidence type="ECO:0000256" key="5">
    <source>
        <dbReference type="ARBA" id="ARBA00023136"/>
    </source>
</evidence>
<dbReference type="PANTHER" id="PTHR34857:SF2">
    <property type="entry name" value="SLL0384 PROTEIN"/>
    <property type="match status" value="1"/>
</dbReference>
<dbReference type="EMBL" id="LR746496">
    <property type="protein sequence ID" value="CAA7600354.1"/>
    <property type="molecule type" value="Genomic_DNA"/>
</dbReference>
<evidence type="ECO:0000313" key="9">
    <source>
        <dbReference type="Proteomes" id="UP001071230"/>
    </source>
</evidence>